<dbReference type="KEGG" id="phu:Phum_PHUM397830"/>
<dbReference type="EnsemblMetazoa" id="PHUM397830-RA">
    <property type="protein sequence ID" value="PHUM397830-PA"/>
    <property type="gene ID" value="PHUM397830"/>
</dbReference>
<dbReference type="InParanoid" id="E0VRH2"/>
<evidence type="ECO:0000256" key="1">
    <source>
        <dbReference type="PROSITE-ProRule" id="PRU00042"/>
    </source>
</evidence>
<reference evidence="3" key="2">
    <citation type="submission" date="2007-04" db="EMBL/GenBank/DDBJ databases">
        <title>The genome of the human body louse.</title>
        <authorList>
            <consortium name="The Human Body Louse Genome Consortium"/>
            <person name="Kirkness E."/>
            <person name="Walenz B."/>
            <person name="Hass B."/>
            <person name="Bruggner R."/>
            <person name="Strausberg R."/>
        </authorList>
    </citation>
    <scope>NUCLEOTIDE SEQUENCE</scope>
    <source>
        <strain evidence="3">USDA</strain>
    </source>
</reference>
<dbReference type="EMBL" id="AAZO01004671">
    <property type="status" value="NOT_ANNOTATED_CDS"/>
    <property type="molecule type" value="Genomic_DNA"/>
</dbReference>
<reference evidence="4" key="3">
    <citation type="submission" date="2020-05" db="UniProtKB">
        <authorList>
            <consortium name="EnsemblMetazoa"/>
        </authorList>
    </citation>
    <scope>IDENTIFICATION</scope>
    <source>
        <strain evidence="4">USDA</strain>
    </source>
</reference>
<dbReference type="PROSITE" id="PS50157">
    <property type="entry name" value="ZINC_FINGER_C2H2_2"/>
    <property type="match status" value="1"/>
</dbReference>
<proteinExistence type="predicted"/>
<sequence length="144" mass="17183">MSKENPIWNFFTLKEPRNLAWGQTCRKPLKYRKGMSKTSNLIQHLRLHHVKYQAFLRFPGSGCSTTKLMKQRFKCNDCGRKYSFLGTLKRHKKLECGKPPQFQCPLCSYRCHQKGNLRVHIRGRHKYVQQYSSETLRGKRYMEI</sequence>
<gene>
    <name evidence="4" type="primary">8237836</name>
    <name evidence="3" type="ORF">Phum_PHUM397830</name>
</gene>
<dbReference type="Proteomes" id="UP000009046">
    <property type="component" value="Unassembled WGS sequence"/>
</dbReference>
<dbReference type="RefSeq" id="XP_002428716.1">
    <property type="nucleotide sequence ID" value="XM_002428671.1"/>
</dbReference>
<reference evidence="3" key="1">
    <citation type="submission" date="2007-04" db="EMBL/GenBank/DDBJ databases">
        <title>Annotation of Pediculus humanus corporis strain USDA.</title>
        <authorList>
            <person name="Kirkness E."/>
            <person name="Hannick L."/>
            <person name="Hass B."/>
            <person name="Bruggner R."/>
            <person name="Lawson D."/>
            <person name="Bidwell S."/>
            <person name="Joardar V."/>
            <person name="Caler E."/>
            <person name="Walenz B."/>
            <person name="Inman J."/>
            <person name="Schobel S."/>
            <person name="Galinsky K."/>
            <person name="Amedeo P."/>
            <person name="Strausberg R."/>
        </authorList>
    </citation>
    <scope>NUCLEOTIDE SEQUENCE</scope>
    <source>
        <strain evidence="3">USDA</strain>
    </source>
</reference>
<evidence type="ECO:0000313" key="3">
    <source>
        <dbReference type="EMBL" id="EEB15978.1"/>
    </source>
</evidence>
<name>E0VRH2_PEDHC</name>
<feature type="domain" description="C2H2-type" evidence="2">
    <location>
        <begin position="73"/>
        <end position="100"/>
    </location>
</feature>
<dbReference type="OrthoDB" id="8186305at2759"/>
<dbReference type="EMBL" id="DS235477">
    <property type="protein sequence ID" value="EEB15978.1"/>
    <property type="molecule type" value="Genomic_DNA"/>
</dbReference>
<dbReference type="AlphaFoldDB" id="E0VRH2"/>
<accession>E0VRH2</accession>
<dbReference type="Pfam" id="PF00096">
    <property type="entry name" value="zf-C2H2"/>
    <property type="match status" value="2"/>
</dbReference>
<evidence type="ECO:0000313" key="5">
    <source>
        <dbReference type="Proteomes" id="UP000009046"/>
    </source>
</evidence>
<protein>
    <submittedName>
        <fullName evidence="3 4">Zinc finger protein, putative</fullName>
    </submittedName>
</protein>
<dbReference type="eggNOG" id="ENOG502SV95">
    <property type="taxonomic scope" value="Eukaryota"/>
</dbReference>
<evidence type="ECO:0000313" key="4">
    <source>
        <dbReference type="EnsemblMetazoa" id="PHUM397830-PA"/>
    </source>
</evidence>
<dbReference type="SUPFAM" id="SSF57667">
    <property type="entry name" value="beta-beta-alpha zinc fingers"/>
    <property type="match status" value="2"/>
</dbReference>
<dbReference type="PROSITE" id="PS00028">
    <property type="entry name" value="ZINC_FINGER_C2H2_1"/>
    <property type="match status" value="1"/>
</dbReference>
<keyword evidence="1" id="KW-0862">Zinc</keyword>
<dbReference type="Gene3D" id="3.30.160.60">
    <property type="entry name" value="Classic Zinc Finger"/>
    <property type="match status" value="2"/>
</dbReference>
<dbReference type="GeneID" id="8237836"/>
<dbReference type="SMART" id="SM00355">
    <property type="entry name" value="ZnF_C2H2"/>
    <property type="match status" value="2"/>
</dbReference>
<dbReference type="SMART" id="SM00614">
    <property type="entry name" value="ZnF_BED"/>
    <property type="match status" value="1"/>
</dbReference>
<dbReference type="HOGENOM" id="CLU_1798764_0_0_1"/>
<dbReference type="VEuPathDB" id="VectorBase:PHUM397830"/>
<keyword evidence="1" id="KW-0863">Zinc-finger</keyword>
<evidence type="ECO:0000259" key="2">
    <source>
        <dbReference type="PROSITE" id="PS50157"/>
    </source>
</evidence>
<organism>
    <name type="scientific">Pediculus humanus subsp. corporis</name>
    <name type="common">Body louse</name>
    <dbReference type="NCBI Taxonomy" id="121224"/>
    <lineage>
        <taxon>Eukaryota</taxon>
        <taxon>Metazoa</taxon>
        <taxon>Ecdysozoa</taxon>
        <taxon>Arthropoda</taxon>
        <taxon>Hexapoda</taxon>
        <taxon>Insecta</taxon>
        <taxon>Pterygota</taxon>
        <taxon>Neoptera</taxon>
        <taxon>Paraneoptera</taxon>
        <taxon>Psocodea</taxon>
        <taxon>Troctomorpha</taxon>
        <taxon>Phthiraptera</taxon>
        <taxon>Anoplura</taxon>
        <taxon>Pediculidae</taxon>
        <taxon>Pediculus</taxon>
    </lineage>
</organism>
<dbReference type="InterPro" id="IPR036236">
    <property type="entry name" value="Znf_C2H2_sf"/>
</dbReference>
<keyword evidence="1" id="KW-0479">Metal-binding</keyword>
<dbReference type="InterPro" id="IPR013087">
    <property type="entry name" value="Znf_C2H2_type"/>
</dbReference>
<dbReference type="GO" id="GO:0008270">
    <property type="term" value="F:zinc ion binding"/>
    <property type="evidence" value="ECO:0007669"/>
    <property type="project" value="UniProtKB-KW"/>
</dbReference>
<keyword evidence="5" id="KW-1185">Reference proteome</keyword>
<dbReference type="CTD" id="8237836"/>